<dbReference type="InterPro" id="IPR008257">
    <property type="entry name" value="Pept_M19"/>
</dbReference>
<keyword evidence="3" id="KW-1185">Reference proteome</keyword>
<dbReference type="InterPro" id="IPR032466">
    <property type="entry name" value="Metal_Hydrolase"/>
</dbReference>
<dbReference type="STRING" id="652787.SAMN05216490_1819"/>
<dbReference type="EMBL" id="LT629740">
    <property type="protein sequence ID" value="SDS79059.1"/>
    <property type="molecule type" value="Genomic_DNA"/>
</dbReference>
<keyword evidence="1" id="KW-0732">Signal</keyword>
<dbReference type="PROSITE" id="PS51365">
    <property type="entry name" value="RENAL_DIPEPTIDASE_2"/>
    <property type="match status" value="1"/>
</dbReference>
<proteinExistence type="predicted"/>
<dbReference type="Gene3D" id="3.20.20.140">
    <property type="entry name" value="Metal-dependent hydrolases"/>
    <property type="match status" value="1"/>
</dbReference>
<feature type="signal peptide" evidence="1">
    <location>
        <begin position="1"/>
        <end position="20"/>
    </location>
</feature>
<dbReference type="PANTHER" id="PTHR10443">
    <property type="entry name" value="MICROSOMAL DIPEPTIDASE"/>
    <property type="match status" value="1"/>
</dbReference>
<evidence type="ECO:0000313" key="3">
    <source>
        <dbReference type="Proteomes" id="UP000199679"/>
    </source>
</evidence>
<dbReference type="Pfam" id="PF01244">
    <property type="entry name" value="Peptidase_M19"/>
    <property type="match status" value="1"/>
</dbReference>
<dbReference type="OrthoDB" id="9804920at2"/>
<organism evidence="2 3">
    <name type="scientific">Mucilaginibacter mallensis</name>
    <dbReference type="NCBI Taxonomy" id="652787"/>
    <lineage>
        <taxon>Bacteria</taxon>
        <taxon>Pseudomonadati</taxon>
        <taxon>Bacteroidota</taxon>
        <taxon>Sphingobacteriia</taxon>
        <taxon>Sphingobacteriales</taxon>
        <taxon>Sphingobacteriaceae</taxon>
        <taxon>Mucilaginibacter</taxon>
    </lineage>
</organism>
<feature type="chain" id="PRO_5009262960" evidence="1">
    <location>
        <begin position="21"/>
        <end position="393"/>
    </location>
</feature>
<dbReference type="PANTHER" id="PTHR10443:SF12">
    <property type="entry name" value="DIPEPTIDASE"/>
    <property type="match status" value="1"/>
</dbReference>
<dbReference type="AlphaFoldDB" id="A0A1H1V4A0"/>
<evidence type="ECO:0000313" key="2">
    <source>
        <dbReference type="EMBL" id="SDS79059.1"/>
    </source>
</evidence>
<dbReference type="GO" id="GO:0070573">
    <property type="term" value="F:metallodipeptidase activity"/>
    <property type="evidence" value="ECO:0007669"/>
    <property type="project" value="InterPro"/>
</dbReference>
<name>A0A1H1V4A0_MUCMA</name>
<dbReference type="SUPFAM" id="SSF51556">
    <property type="entry name" value="Metallo-dependent hydrolases"/>
    <property type="match status" value="1"/>
</dbReference>
<gene>
    <name evidence="2" type="ORF">SAMN05216490_1819</name>
</gene>
<dbReference type="Proteomes" id="UP000199679">
    <property type="component" value="Chromosome I"/>
</dbReference>
<dbReference type="RefSeq" id="WP_091371433.1">
    <property type="nucleotide sequence ID" value="NZ_LT629740.1"/>
</dbReference>
<evidence type="ECO:0000256" key="1">
    <source>
        <dbReference type="SAM" id="SignalP"/>
    </source>
</evidence>
<accession>A0A1H1V4A0</accession>
<dbReference type="CDD" id="cd01301">
    <property type="entry name" value="rDP_like"/>
    <property type="match status" value="1"/>
</dbReference>
<sequence>MKKLTLVLSLLFIATVQSFAQSAMEIHQRAILVDTHNDVLSNEQINHLDIGKLQTEGQLDLVRAKEGGLDAQVFSIWCGPQYGKGTAFRFANREIDSLYALLKRYPDKITLVRNSAELKKAVADHKFAALIGVEGGHMIEDRMDYIDSLHNRGMCYLTLTWNNSTSWATSAYEERFKHDSLTHHGLTAYGKQIVHHLNDLGVMIDLSHPSEQTFYDVLATTNKPVIASHSCAYALNPHQRNLKDAQLKALAKNGGVVFVNFYSGFIDSTYQKKAAEFRHRHRAELDSLIKIYKDEDLATDRLYAVYKSESEPMRPPLSLLIKHIDYIVKLIGADHVGIGSDFDGAESYPKGMDDVTDYPKITAELLKLNYSEKDIDKILGGNFLRVLKANTGK</sequence>
<dbReference type="GO" id="GO:0006508">
    <property type="term" value="P:proteolysis"/>
    <property type="evidence" value="ECO:0007669"/>
    <property type="project" value="InterPro"/>
</dbReference>
<protein>
    <submittedName>
        <fullName evidence="2">Membrane dipeptidase</fullName>
    </submittedName>
</protein>
<reference evidence="2 3" key="1">
    <citation type="submission" date="2016-10" db="EMBL/GenBank/DDBJ databases">
        <authorList>
            <person name="de Groot N.N."/>
        </authorList>
    </citation>
    <scope>NUCLEOTIDE SEQUENCE [LARGE SCALE GENOMIC DNA]</scope>
    <source>
        <strain evidence="2 3">MP1X4</strain>
    </source>
</reference>